<feature type="chain" id="PRO_5041391303" description="DUF5689 domain-containing protein" evidence="1">
    <location>
        <begin position="24"/>
        <end position="744"/>
    </location>
</feature>
<dbReference type="PROSITE" id="PS51257">
    <property type="entry name" value="PROKAR_LIPOPROTEIN"/>
    <property type="match status" value="1"/>
</dbReference>
<evidence type="ECO:0000313" key="3">
    <source>
        <dbReference type="Proteomes" id="UP001330184"/>
    </source>
</evidence>
<keyword evidence="3" id="KW-1185">Reference proteome</keyword>
<dbReference type="Proteomes" id="UP001330184">
    <property type="component" value="Chromosome"/>
</dbReference>
<reference evidence="2 3" key="1">
    <citation type="submission" date="2023-01" db="EMBL/GenBank/DDBJ databases">
        <title>Complete genome sequence of Muricauda aquimarina strain IFOP_LL357.</title>
        <authorList>
            <person name="Gajardo G."/>
            <person name="Ueki S."/>
            <person name="Maruyama F."/>
        </authorList>
    </citation>
    <scope>NUCLEOTIDE SEQUENCE [LARGE SCALE GENOMIC DNA]</scope>
    <source>
        <strain evidence="2 3">IFOP_LL357</strain>
    </source>
</reference>
<evidence type="ECO:0008006" key="4">
    <source>
        <dbReference type="Google" id="ProtNLM"/>
    </source>
</evidence>
<dbReference type="AlphaFoldDB" id="A0AA48HDL4"/>
<accession>A0AA48HDL4</accession>
<organism evidence="2 3">
    <name type="scientific">Flagellimonas marinaquae</name>
    <dbReference type="NCBI Taxonomy" id="254955"/>
    <lineage>
        <taxon>Bacteria</taxon>
        <taxon>Pseudomonadati</taxon>
        <taxon>Bacteroidota</taxon>
        <taxon>Flavobacteriia</taxon>
        <taxon>Flavobacteriales</taxon>
        <taxon>Flavobacteriaceae</taxon>
        <taxon>Flagellimonas</taxon>
    </lineage>
</organism>
<dbReference type="EMBL" id="AP027268">
    <property type="protein sequence ID" value="BDW94207.1"/>
    <property type="molecule type" value="Genomic_DNA"/>
</dbReference>
<proteinExistence type="predicted"/>
<evidence type="ECO:0000313" key="2">
    <source>
        <dbReference type="EMBL" id="BDW94207.1"/>
    </source>
</evidence>
<keyword evidence="1" id="KW-0732">Signal</keyword>
<gene>
    <name evidence="2" type="ORF">MACH07_30390</name>
</gene>
<name>A0AA48HDL4_9FLAO</name>
<evidence type="ECO:0000256" key="1">
    <source>
        <dbReference type="SAM" id="SignalP"/>
    </source>
</evidence>
<sequence length="744" mass="79852">MKKIMKKSMKKNRLIYSSILALASVVFVSSCQDDFSEGDLLELQNDLAKESDSIAAAKSLEALNAAGEMVSFQFKVVDTDGLGVEGLNVSMVAAAESGTADNQTLVTDASGSVFFDRVAVGGNTVTVSGESIIDVTLNVDFGQIQEGKHFQIVHQQIIPTPVTENAIITVLGGNSATATVKGVATIETDLTNDTKEVPQDIRIMANFDDSLVSQGSVDIDYFYATNDNALSLGSAMVDNATGEYTMEVPAGVNFDLMVPEVQAEQRLAINGVDGKDLDQPEYRNILTSYGPQYGTDFIPTVPGARIVFDQPESAGGEGFTLALSKVGRTLPVVSISSSTPQINNYMINQFTNRGSGYIASPKVSVSDPTGYGAYVRAEIRVNSITGATLANAGTGYVANTEYDFDFEIDYTNANGDIFTYEYPSGDNLIAVTTNGTGEFTQAAFDNALSTATGNFFDNPISISNFDVVEMRIVQNDNANGDAVYIVTAANSEVFEIQVIDGGEDYTDPSFTFDSGSAAITTHAFGTQWRYDVDNSGVTAPYTLVPSDISIHYQPVSTASVFEDYDYLDMSDFTIDANGNVQFQDPLADDHITEFFSSEMPRITVVEPESTSASKYINSFDINEDGQVEDISTYSDELNDFSNSNGEGYTDNFGAAIVPSIDGAPGSGATIEITDGIYYSNGEYQWFGDYIITDQGSGYLQNLNVQNSTSSYSLGGDATNVTLEEGTTHVVNIRYGTGNKSEDVY</sequence>
<feature type="signal peptide" evidence="1">
    <location>
        <begin position="1"/>
        <end position="23"/>
    </location>
</feature>
<protein>
    <recommendedName>
        <fullName evidence="4">DUF5689 domain-containing protein</fullName>
    </recommendedName>
</protein>